<proteinExistence type="predicted"/>
<dbReference type="Gene3D" id="3.40.390.80">
    <property type="entry name" value="Peptidase M60, enhancin-like domain 2"/>
    <property type="match status" value="1"/>
</dbReference>
<sequence length="747" mass="84384">MKREPILSSFFLFFIFLMFAANLSLAEKYPSLDVPEDIPLQVREASSPQSPYSGGHSVKQAVDGSLESANWHVPGARHVEGEFVFEVPDTIHYITFSGANFNEVSVSAMSGSSWKNLGKFDIGGSKMIRFKNPLQKVQKIKVEVDYPEGASPAFTVREISFYKKAESALNRQLLKVFKDTSCSSINPRCTLADLKALPEFLQLIARKVKSGAYEDKEFRIASYKAYSHPEFAAKVRNINALNKFDNPTGIVAEKGDEILVFVGPTHGEDIGLASVSPAGIESSTYPLNEGVNKIKINRSGLLYVMYHTDISTPKKSVTVHIPVGSGMVNGYFDVARHTDKDWKRMIGKAPHSMFDIVGRYSMMILHTEYLKAYSPDSIAKSVRVWDESVRAMWKIMGFDKYPQPHNNRQLGVSVEGGAHMFATWYYCGYSVGDQGNTLKNEVISPGVLQGNRLWGFGHEVGHCYQHPFNWRSMSESSNNFFAQLILDQVTNPINGNELASDMENPCKYLLSEAVKGLPFHDLNGWAKWGFAQYSFYLYFHKLGINPEFYPALFESLRRKPLSRQAYEVSEAHLALYERICNVSRTDFTDDFEIFNWFVPIDHKGNQYGEYSFKMTEEMARASKARIAARRYPKPKFRIAFLHQHGKTVDLWGQNLHGSQLNGYWTKYKQNAKLSPSVSASKKHSMIIVRNGENAAAFCVVTNGKVVGYYDRQKFDVSGVDWNDTSKVYAIPIQTAEPYKLIYSATRS</sequence>
<dbReference type="EMBL" id="PJKA01000013">
    <property type="protein sequence ID" value="PNC16896.1"/>
    <property type="molecule type" value="Genomic_DNA"/>
</dbReference>
<name>A0A2N8HAL1_9BACT</name>
<dbReference type="Pfam" id="PF13402">
    <property type="entry name" value="Peptidase_M60"/>
    <property type="match status" value="1"/>
</dbReference>
<dbReference type="InterPro" id="IPR031161">
    <property type="entry name" value="Peptidase_M60_dom"/>
</dbReference>
<comment type="caution">
    <text evidence="2">The sequence shown here is derived from an EMBL/GenBank/DDBJ whole genome shotgun (WGS) entry which is preliminary data.</text>
</comment>
<evidence type="ECO:0000259" key="1">
    <source>
        <dbReference type="PROSITE" id="PS51723"/>
    </source>
</evidence>
<accession>A0A2N8HAL1</accession>
<dbReference type="AlphaFoldDB" id="A0A2N8HAL1"/>
<evidence type="ECO:0000313" key="3">
    <source>
        <dbReference type="Proteomes" id="UP000236000"/>
    </source>
</evidence>
<reference evidence="2 3" key="1">
    <citation type="journal article" date="2017" name="BMC Genomics">
        <title>Genome sequencing of 39 Akkermansia muciniphila isolates reveals its population structure, genomic and functional diverisity, and global distribution in mammalian gut microbiotas.</title>
        <authorList>
            <person name="Guo X."/>
            <person name="Li S."/>
            <person name="Zhang J."/>
            <person name="Wu F."/>
            <person name="Li X."/>
            <person name="Wu D."/>
            <person name="Zhang M."/>
            <person name="Ou Z."/>
            <person name="Jie Z."/>
            <person name="Yan Q."/>
            <person name="Li P."/>
            <person name="Yi J."/>
            <person name="Peng Y."/>
        </authorList>
    </citation>
    <scope>NUCLEOTIDE SEQUENCE [LARGE SCALE GENOMIC DNA]</scope>
    <source>
        <strain evidence="2 3">GP24</strain>
    </source>
</reference>
<feature type="domain" description="Peptidase M60" evidence="1">
    <location>
        <begin position="243"/>
        <end position="543"/>
    </location>
</feature>
<dbReference type="PROSITE" id="PS51723">
    <property type="entry name" value="PEPTIDASE_M60"/>
    <property type="match status" value="1"/>
</dbReference>
<evidence type="ECO:0000313" key="2">
    <source>
        <dbReference type="EMBL" id="PNC16896.1"/>
    </source>
</evidence>
<gene>
    <name evidence="2" type="ORF">CXU22_09570</name>
</gene>
<dbReference type="Gene3D" id="2.60.120.1250">
    <property type="entry name" value="Peptidase M60, enhancin-like domain 1"/>
    <property type="match status" value="1"/>
</dbReference>
<organism evidence="2 3">
    <name type="scientific">Akkermansia muciniphila</name>
    <dbReference type="NCBI Taxonomy" id="239935"/>
    <lineage>
        <taxon>Bacteria</taxon>
        <taxon>Pseudomonadati</taxon>
        <taxon>Verrucomicrobiota</taxon>
        <taxon>Verrucomicrobiia</taxon>
        <taxon>Verrucomicrobiales</taxon>
        <taxon>Akkermansiaceae</taxon>
        <taxon>Akkermansia</taxon>
    </lineage>
</organism>
<protein>
    <recommendedName>
        <fullName evidence="1">Peptidase M60 domain-containing protein</fullName>
    </recommendedName>
</protein>
<dbReference type="SMART" id="SM01276">
    <property type="entry name" value="M60-like"/>
    <property type="match status" value="1"/>
</dbReference>
<dbReference type="InterPro" id="IPR042279">
    <property type="entry name" value="Pep_M60_3"/>
</dbReference>
<dbReference type="Proteomes" id="UP000236000">
    <property type="component" value="Unassembled WGS sequence"/>
</dbReference>
<dbReference type="Gene3D" id="1.10.390.30">
    <property type="entry name" value="Peptidase M60, enhancin-like domain 3"/>
    <property type="match status" value="1"/>
</dbReference>
<dbReference type="OrthoDB" id="197768at2"/>